<dbReference type="VEuPathDB" id="FungiDB:HpaG802075"/>
<dbReference type="EnsemblProtists" id="HpaT802075">
    <property type="protein sequence ID" value="HpaP802075"/>
    <property type="gene ID" value="HpaG802075"/>
</dbReference>
<protein>
    <recommendedName>
        <fullName evidence="3">HAT C-terminal dimerisation domain-containing protein</fullName>
    </recommendedName>
</protein>
<keyword evidence="2" id="KW-1185">Reference proteome</keyword>
<dbReference type="EMBL" id="JH598637">
    <property type="status" value="NOT_ANNOTATED_CDS"/>
    <property type="molecule type" value="Genomic_DNA"/>
</dbReference>
<dbReference type="eggNOG" id="ENOG502S6JI">
    <property type="taxonomic scope" value="Eukaryota"/>
</dbReference>
<sequence>MTIARKIRVSTAVPTETRWYSFGITVRQICGLETAIQVTQVRYPDLLPSTSPTFWDSLRELDEFMRPVHLIQALSETDVVSSGQILASWNWLFLQISNNAKLPAAERDVLLEAFRKRWKTWIEDHHIVCWVLDSRLCGAGMSPAGMRRARVLGVKLFKRLFPESSVDSFCEQWFKYTRKGEIFAAEDEAVWASYIVKKKNLFWSDLKPDARELANLALAVTSYSPHSAGCERSWSSIAATHTKSRNRLGISTCEKTEQIKMFYHARSNDQLKVAYQNLVLAPDHLVPVSIDLLEDEEVNALEADTTR</sequence>
<dbReference type="InParanoid" id="M4B723"/>
<organism evidence="1 2">
    <name type="scientific">Hyaloperonospora arabidopsidis (strain Emoy2)</name>
    <name type="common">Downy mildew agent</name>
    <name type="synonym">Peronospora arabidopsidis</name>
    <dbReference type="NCBI Taxonomy" id="559515"/>
    <lineage>
        <taxon>Eukaryota</taxon>
        <taxon>Sar</taxon>
        <taxon>Stramenopiles</taxon>
        <taxon>Oomycota</taxon>
        <taxon>Peronosporomycetes</taxon>
        <taxon>Peronosporales</taxon>
        <taxon>Peronosporaceae</taxon>
        <taxon>Hyaloperonospora</taxon>
    </lineage>
</organism>
<proteinExistence type="predicted"/>
<dbReference type="HOGENOM" id="CLU_907475_0_0_1"/>
<evidence type="ECO:0008006" key="3">
    <source>
        <dbReference type="Google" id="ProtNLM"/>
    </source>
</evidence>
<reference evidence="2" key="1">
    <citation type="journal article" date="2010" name="Science">
        <title>Signatures of adaptation to obligate biotrophy in the Hyaloperonospora arabidopsidis genome.</title>
        <authorList>
            <person name="Baxter L."/>
            <person name="Tripathy S."/>
            <person name="Ishaque N."/>
            <person name="Boot N."/>
            <person name="Cabral A."/>
            <person name="Kemen E."/>
            <person name="Thines M."/>
            <person name="Ah-Fong A."/>
            <person name="Anderson R."/>
            <person name="Badejoko W."/>
            <person name="Bittner-Eddy P."/>
            <person name="Boore J.L."/>
            <person name="Chibucos M.C."/>
            <person name="Coates M."/>
            <person name="Dehal P."/>
            <person name="Delehaunty K."/>
            <person name="Dong S."/>
            <person name="Downton P."/>
            <person name="Dumas B."/>
            <person name="Fabro G."/>
            <person name="Fronick C."/>
            <person name="Fuerstenberg S.I."/>
            <person name="Fulton L."/>
            <person name="Gaulin E."/>
            <person name="Govers F."/>
            <person name="Hughes L."/>
            <person name="Humphray S."/>
            <person name="Jiang R.H."/>
            <person name="Judelson H."/>
            <person name="Kamoun S."/>
            <person name="Kyung K."/>
            <person name="Meijer H."/>
            <person name="Minx P."/>
            <person name="Morris P."/>
            <person name="Nelson J."/>
            <person name="Phuntumart V."/>
            <person name="Qutob D."/>
            <person name="Rehmany A."/>
            <person name="Rougon-Cardoso A."/>
            <person name="Ryden P."/>
            <person name="Torto-Alalibo T."/>
            <person name="Studholme D."/>
            <person name="Wang Y."/>
            <person name="Win J."/>
            <person name="Wood J."/>
            <person name="Clifton S.W."/>
            <person name="Rogers J."/>
            <person name="Van den Ackerveken G."/>
            <person name="Jones J.D."/>
            <person name="McDowell J.M."/>
            <person name="Beynon J."/>
            <person name="Tyler B.M."/>
        </authorList>
    </citation>
    <scope>NUCLEOTIDE SEQUENCE [LARGE SCALE GENOMIC DNA]</scope>
    <source>
        <strain evidence="2">Emoy2</strain>
    </source>
</reference>
<dbReference type="Proteomes" id="UP000011713">
    <property type="component" value="Unassembled WGS sequence"/>
</dbReference>
<evidence type="ECO:0000313" key="2">
    <source>
        <dbReference type="Proteomes" id="UP000011713"/>
    </source>
</evidence>
<accession>M4B723</accession>
<reference evidence="1" key="2">
    <citation type="submission" date="2015-06" db="UniProtKB">
        <authorList>
            <consortium name="EnsemblProtists"/>
        </authorList>
    </citation>
    <scope>IDENTIFICATION</scope>
    <source>
        <strain evidence="1">Emoy2</strain>
    </source>
</reference>
<dbReference type="SUPFAM" id="SSF53098">
    <property type="entry name" value="Ribonuclease H-like"/>
    <property type="match status" value="1"/>
</dbReference>
<evidence type="ECO:0000313" key="1">
    <source>
        <dbReference type="EnsemblProtists" id="HpaP802075"/>
    </source>
</evidence>
<name>M4B723_HYAAE</name>
<dbReference type="InterPro" id="IPR012337">
    <property type="entry name" value="RNaseH-like_sf"/>
</dbReference>
<dbReference type="AlphaFoldDB" id="M4B723"/>